<feature type="region of interest" description="Disordered" evidence="1">
    <location>
        <begin position="1"/>
        <end position="24"/>
    </location>
</feature>
<evidence type="ECO:0000256" key="1">
    <source>
        <dbReference type="SAM" id="MobiDB-lite"/>
    </source>
</evidence>
<feature type="non-terminal residue" evidence="2">
    <location>
        <position position="1"/>
    </location>
</feature>
<dbReference type="AlphaFoldDB" id="A0A8S3GLL4"/>
<evidence type="ECO:0000313" key="4">
    <source>
        <dbReference type="Proteomes" id="UP000681967"/>
    </source>
</evidence>
<proteinExistence type="predicted"/>
<dbReference type="Proteomes" id="UP000681720">
    <property type="component" value="Unassembled WGS sequence"/>
</dbReference>
<comment type="caution">
    <text evidence="2">The sequence shown here is derived from an EMBL/GenBank/DDBJ whole genome shotgun (WGS) entry which is preliminary data.</text>
</comment>
<accession>A0A8S3GLL4</accession>
<organism evidence="2 4">
    <name type="scientific">Rotaria magnacalcarata</name>
    <dbReference type="NCBI Taxonomy" id="392030"/>
    <lineage>
        <taxon>Eukaryota</taxon>
        <taxon>Metazoa</taxon>
        <taxon>Spiralia</taxon>
        <taxon>Gnathifera</taxon>
        <taxon>Rotifera</taxon>
        <taxon>Eurotatoria</taxon>
        <taxon>Bdelloidea</taxon>
        <taxon>Philodinida</taxon>
        <taxon>Philodinidae</taxon>
        <taxon>Rotaria</taxon>
    </lineage>
</organism>
<protein>
    <submittedName>
        <fullName evidence="2">Uncharacterized protein</fullName>
    </submittedName>
</protein>
<name>A0A8S3GLL4_9BILA</name>
<gene>
    <name evidence="2" type="ORF">BYL167_LOCUS75376</name>
    <name evidence="3" type="ORF">GIL414_LOCUS86850</name>
</gene>
<dbReference type="EMBL" id="CAJOBH010269790">
    <property type="protein sequence ID" value="CAF5163852.1"/>
    <property type="molecule type" value="Genomic_DNA"/>
</dbReference>
<sequence>TSSSYDGYDSLDDDENDNSVDESDDIDLVECMEDLGSEHEGENEEHNIITSKQTFHRMRIYEKINAAKSNNYFKININNKPYYMHK</sequence>
<evidence type="ECO:0000313" key="3">
    <source>
        <dbReference type="EMBL" id="CAF5225930.1"/>
    </source>
</evidence>
<dbReference type="EMBL" id="CAJOBJ010377029">
    <property type="protein sequence ID" value="CAF5225930.1"/>
    <property type="molecule type" value="Genomic_DNA"/>
</dbReference>
<reference evidence="2" key="1">
    <citation type="submission" date="2021-02" db="EMBL/GenBank/DDBJ databases">
        <authorList>
            <person name="Nowell W R."/>
        </authorList>
    </citation>
    <scope>NUCLEOTIDE SEQUENCE</scope>
</reference>
<feature type="compositionally biased region" description="Acidic residues" evidence="1">
    <location>
        <begin position="9"/>
        <end position="24"/>
    </location>
</feature>
<evidence type="ECO:0000313" key="2">
    <source>
        <dbReference type="EMBL" id="CAF5163852.1"/>
    </source>
</evidence>
<dbReference type="Proteomes" id="UP000681967">
    <property type="component" value="Unassembled WGS sequence"/>
</dbReference>